<sequence>MSQLVPTGSAICPRLLLYTSPIVPPQILPRTASPHCSSSNILLQLIEEVVEEGRGEGFVGDEVEGGLRVEAVVLDALVEGVSESMEVAGASSSISEREVTNDVADYTTEWLNQTSSLVSKLLMTSLVSKLLMTLLITAVSSKYVSVYEFLSSMNSCALLTNHFKELNEVDRILIFGGSASVESTLEKWKEYNKQQQQLISEGDGIEVIHKFPVLQHFHFGKLVCTKYCYTVMYSIQLQGYGNQAYFSQHRALDHVLAIQKVGLYWMTSK</sequence>
<accession>A0A444ZK65</accession>
<dbReference type="Proteomes" id="UP000289738">
    <property type="component" value="Chromosome B04"/>
</dbReference>
<dbReference type="EMBL" id="SDMP01000014">
    <property type="protein sequence ID" value="RYR14565.1"/>
    <property type="molecule type" value="Genomic_DNA"/>
</dbReference>
<comment type="caution">
    <text evidence="1">The sequence shown here is derived from an EMBL/GenBank/DDBJ whole genome shotgun (WGS) entry which is preliminary data.</text>
</comment>
<organism evidence="1 2">
    <name type="scientific">Arachis hypogaea</name>
    <name type="common">Peanut</name>
    <dbReference type="NCBI Taxonomy" id="3818"/>
    <lineage>
        <taxon>Eukaryota</taxon>
        <taxon>Viridiplantae</taxon>
        <taxon>Streptophyta</taxon>
        <taxon>Embryophyta</taxon>
        <taxon>Tracheophyta</taxon>
        <taxon>Spermatophyta</taxon>
        <taxon>Magnoliopsida</taxon>
        <taxon>eudicotyledons</taxon>
        <taxon>Gunneridae</taxon>
        <taxon>Pentapetalae</taxon>
        <taxon>rosids</taxon>
        <taxon>fabids</taxon>
        <taxon>Fabales</taxon>
        <taxon>Fabaceae</taxon>
        <taxon>Papilionoideae</taxon>
        <taxon>50 kb inversion clade</taxon>
        <taxon>dalbergioids sensu lato</taxon>
        <taxon>Dalbergieae</taxon>
        <taxon>Pterocarpus clade</taxon>
        <taxon>Arachis</taxon>
    </lineage>
</organism>
<reference evidence="1 2" key="1">
    <citation type="submission" date="2019-01" db="EMBL/GenBank/DDBJ databases">
        <title>Sequencing of cultivated peanut Arachis hypogaea provides insights into genome evolution and oil improvement.</title>
        <authorList>
            <person name="Chen X."/>
        </authorList>
    </citation>
    <scope>NUCLEOTIDE SEQUENCE [LARGE SCALE GENOMIC DNA]</scope>
    <source>
        <strain evidence="2">cv. Fuhuasheng</strain>
        <tissue evidence="1">Leaves</tissue>
    </source>
</reference>
<protein>
    <submittedName>
        <fullName evidence="1">Uncharacterized protein</fullName>
    </submittedName>
</protein>
<keyword evidence="2" id="KW-1185">Reference proteome</keyword>
<evidence type="ECO:0000313" key="2">
    <source>
        <dbReference type="Proteomes" id="UP000289738"/>
    </source>
</evidence>
<evidence type="ECO:0000313" key="1">
    <source>
        <dbReference type="EMBL" id="RYR14565.1"/>
    </source>
</evidence>
<dbReference type="AlphaFoldDB" id="A0A444ZK65"/>
<proteinExistence type="predicted"/>
<name>A0A444ZK65_ARAHY</name>
<gene>
    <name evidence="1" type="ORF">Ahy_B04g071175</name>
</gene>